<gene>
    <name evidence="2" type="ORF">EYF80_016674</name>
</gene>
<dbReference type="AlphaFoldDB" id="A0A4Z2I5E6"/>
<dbReference type="EMBL" id="SRLO01000128">
    <property type="protein sequence ID" value="TNN73188.1"/>
    <property type="molecule type" value="Genomic_DNA"/>
</dbReference>
<protein>
    <submittedName>
        <fullName evidence="2">Uncharacterized protein</fullName>
    </submittedName>
</protein>
<evidence type="ECO:0000313" key="3">
    <source>
        <dbReference type="Proteomes" id="UP000314294"/>
    </source>
</evidence>
<evidence type="ECO:0000256" key="1">
    <source>
        <dbReference type="SAM" id="MobiDB-lite"/>
    </source>
</evidence>
<feature type="compositionally biased region" description="Basic and acidic residues" evidence="1">
    <location>
        <begin position="59"/>
        <end position="68"/>
    </location>
</feature>
<accession>A0A4Z2I5E6</accession>
<feature type="compositionally biased region" description="Polar residues" evidence="1">
    <location>
        <begin position="28"/>
        <end position="39"/>
    </location>
</feature>
<sequence length="94" mass="10604">MKSPLRLKDFRLQPRERTQEPIGPSCEMTPQSGNTSTRGENCAAENESPTSRRPGKKNSSVDHKEFKRCGPFDPYINAKFTVTEPLAWLQAPVK</sequence>
<name>A0A4Z2I5E6_9TELE</name>
<keyword evidence="3" id="KW-1185">Reference proteome</keyword>
<dbReference type="Proteomes" id="UP000314294">
    <property type="component" value="Unassembled WGS sequence"/>
</dbReference>
<evidence type="ECO:0000313" key="2">
    <source>
        <dbReference type="EMBL" id="TNN73188.1"/>
    </source>
</evidence>
<feature type="compositionally biased region" description="Basic and acidic residues" evidence="1">
    <location>
        <begin position="1"/>
        <end position="19"/>
    </location>
</feature>
<feature type="region of interest" description="Disordered" evidence="1">
    <location>
        <begin position="1"/>
        <end position="68"/>
    </location>
</feature>
<proteinExistence type="predicted"/>
<organism evidence="2 3">
    <name type="scientific">Liparis tanakae</name>
    <name type="common">Tanaka's snailfish</name>
    <dbReference type="NCBI Taxonomy" id="230148"/>
    <lineage>
        <taxon>Eukaryota</taxon>
        <taxon>Metazoa</taxon>
        <taxon>Chordata</taxon>
        <taxon>Craniata</taxon>
        <taxon>Vertebrata</taxon>
        <taxon>Euteleostomi</taxon>
        <taxon>Actinopterygii</taxon>
        <taxon>Neopterygii</taxon>
        <taxon>Teleostei</taxon>
        <taxon>Neoteleostei</taxon>
        <taxon>Acanthomorphata</taxon>
        <taxon>Eupercaria</taxon>
        <taxon>Perciformes</taxon>
        <taxon>Cottioidei</taxon>
        <taxon>Cottales</taxon>
        <taxon>Liparidae</taxon>
        <taxon>Liparis</taxon>
    </lineage>
</organism>
<comment type="caution">
    <text evidence="2">The sequence shown here is derived from an EMBL/GenBank/DDBJ whole genome shotgun (WGS) entry which is preliminary data.</text>
</comment>
<reference evidence="2 3" key="1">
    <citation type="submission" date="2019-03" db="EMBL/GenBank/DDBJ databases">
        <title>First draft genome of Liparis tanakae, snailfish: a comprehensive survey of snailfish specific genes.</title>
        <authorList>
            <person name="Kim W."/>
            <person name="Song I."/>
            <person name="Jeong J.-H."/>
            <person name="Kim D."/>
            <person name="Kim S."/>
            <person name="Ryu S."/>
            <person name="Song J.Y."/>
            <person name="Lee S.K."/>
        </authorList>
    </citation>
    <scope>NUCLEOTIDE SEQUENCE [LARGE SCALE GENOMIC DNA]</scope>
    <source>
        <tissue evidence="2">Muscle</tissue>
    </source>
</reference>